<protein>
    <recommendedName>
        <fullName evidence="4">ABC transporter family G domain-containing protein</fullName>
    </recommendedName>
</protein>
<gene>
    <name evidence="2" type="ORF">U9M48_005741</name>
</gene>
<accession>A0AAQ3SLY0</accession>
<dbReference type="AlphaFoldDB" id="A0AAQ3SLY0"/>
<keyword evidence="1" id="KW-0813">Transport</keyword>
<reference evidence="2 3" key="1">
    <citation type="submission" date="2024-02" db="EMBL/GenBank/DDBJ databases">
        <title>High-quality chromosome-scale genome assembly of Pensacola bahiagrass (Paspalum notatum Flugge var. saurae).</title>
        <authorList>
            <person name="Vega J.M."/>
            <person name="Podio M."/>
            <person name="Orjuela J."/>
            <person name="Siena L.A."/>
            <person name="Pessino S.C."/>
            <person name="Combes M.C."/>
            <person name="Mariac C."/>
            <person name="Albertini E."/>
            <person name="Pupilli F."/>
            <person name="Ortiz J.P.A."/>
            <person name="Leblanc O."/>
        </authorList>
    </citation>
    <scope>NUCLEOTIDE SEQUENCE [LARGE SCALE GENOMIC DNA]</scope>
    <source>
        <strain evidence="2">R1</strain>
        <tissue evidence="2">Leaf</tissue>
    </source>
</reference>
<dbReference type="Gene3D" id="3.40.50.300">
    <property type="entry name" value="P-loop containing nucleotide triphosphate hydrolases"/>
    <property type="match status" value="1"/>
</dbReference>
<dbReference type="InterPro" id="IPR027417">
    <property type="entry name" value="P-loop_NTPase"/>
</dbReference>
<dbReference type="SUPFAM" id="SSF52540">
    <property type="entry name" value="P-loop containing nucleoside triphosphate hydrolases"/>
    <property type="match status" value="1"/>
</dbReference>
<dbReference type="EMBL" id="CP144745">
    <property type="protein sequence ID" value="WVZ55023.1"/>
    <property type="molecule type" value="Genomic_DNA"/>
</dbReference>
<dbReference type="PANTHER" id="PTHR19241">
    <property type="entry name" value="ATP-BINDING CASSETTE TRANSPORTER"/>
    <property type="match status" value="1"/>
</dbReference>
<keyword evidence="3" id="KW-1185">Reference proteome</keyword>
<proteinExistence type="predicted"/>
<dbReference type="Proteomes" id="UP001341281">
    <property type="component" value="Chromosome 01"/>
</dbReference>
<evidence type="ECO:0000313" key="3">
    <source>
        <dbReference type="Proteomes" id="UP001341281"/>
    </source>
</evidence>
<evidence type="ECO:0000313" key="2">
    <source>
        <dbReference type="EMBL" id="WVZ55023.1"/>
    </source>
</evidence>
<evidence type="ECO:0008006" key="4">
    <source>
        <dbReference type="Google" id="ProtNLM"/>
    </source>
</evidence>
<organism evidence="2 3">
    <name type="scientific">Paspalum notatum var. saurae</name>
    <dbReference type="NCBI Taxonomy" id="547442"/>
    <lineage>
        <taxon>Eukaryota</taxon>
        <taxon>Viridiplantae</taxon>
        <taxon>Streptophyta</taxon>
        <taxon>Embryophyta</taxon>
        <taxon>Tracheophyta</taxon>
        <taxon>Spermatophyta</taxon>
        <taxon>Magnoliopsida</taxon>
        <taxon>Liliopsida</taxon>
        <taxon>Poales</taxon>
        <taxon>Poaceae</taxon>
        <taxon>PACMAD clade</taxon>
        <taxon>Panicoideae</taxon>
        <taxon>Andropogonodae</taxon>
        <taxon>Paspaleae</taxon>
        <taxon>Paspalinae</taxon>
        <taxon>Paspalum</taxon>
    </lineage>
</organism>
<evidence type="ECO:0000256" key="1">
    <source>
        <dbReference type="ARBA" id="ARBA00022448"/>
    </source>
</evidence>
<sequence length="76" mass="8658">MNEKSTGLYSSTTYQIVNSIRQSIRILQGTAVISLLQPAPETYDFFDDIILISDGQVVYHGPRDYVLEFHEAMGFR</sequence>
<name>A0AAQ3SLY0_PASNO</name>